<comment type="caution">
    <text evidence="1">The sequence shown here is derived from an EMBL/GenBank/DDBJ whole genome shotgun (WGS) entry which is preliminary data.</text>
</comment>
<accession>A0ABT3KNM3</accession>
<organism evidence="1 2">
    <name type="scientific">Verminephrobacter aporrectodeae subsp. tuberculatae</name>
    <dbReference type="NCBI Taxonomy" id="1110392"/>
    <lineage>
        <taxon>Bacteria</taxon>
        <taxon>Pseudomonadati</taxon>
        <taxon>Pseudomonadota</taxon>
        <taxon>Betaproteobacteria</taxon>
        <taxon>Burkholderiales</taxon>
        <taxon>Comamonadaceae</taxon>
        <taxon>Verminephrobacter</taxon>
    </lineage>
</organism>
<name>A0ABT3KNM3_9BURK</name>
<keyword evidence="2" id="KW-1185">Reference proteome</keyword>
<sequence>MLLALGAPAARAQAPSWPEVALPAQAQSYGVGQQLGMNGLPMRLTGFATEAAPEQTAAWFRRTLGQPLVENRLGRKQILGRAEGGYYLTVQIEPGSDGRGSRGMVAVTQLPGAPQPQTRETIAHWRRLLPAGTQVTSHLQAQDNGRFATHLVALNRHGEQLNAQRLGAALREQGYALERSISTDSAQTAAGLPEQAAGLTLLFRGPGKEAMATITRDAQGQTSIVLLTSVQLELLP</sequence>
<evidence type="ECO:0000313" key="2">
    <source>
        <dbReference type="Proteomes" id="UP001208935"/>
    </source>
</evidence>
<dbReference type="Proteomes" id="UP001208935">
    <property type="component" value="Unassembled WGS sequence"/>
</dbReference>
<dbReference type="EMBL" id="QZCW01000001">
    <property type="protein sequence ID" value="MCW5319916.1"/>
    <property type="molecule type" value="Genomic_DNA"/>
</dbReference>
<protein>
    <submittedName>
        <fullName evidence="1">Uncharacterized protein</fullName>
    </submittedName>
</protein>
<proteinExistence type="predicted"/>
<gene>
    <name evidence="1" type="ORF">D5039_01620</name>
</gene>
<evidence type="ECO:0000313" key="1">
    <source>
        <dbReference type="EMBL" id="MCW5319916.1"/>
    </source>
</evidence>
<reference evidence="2" key="1">
    <citation type="submission" date="2023-07" db="EMBL/GenBank/DDBJ databases">
        <title>Verminephrobacter genomes.</title>
        <authorList>
            <person name="Lund M.B."/>
        </authorList>
    </citation>
    <scope>NUCLEOTIDE SEQUENCE [LARGE SCALE GENOMIC DNA]</scope>
    <source>
        <strain evidence="2">AtM5-05</strain>
    </source>
</reference>